<dbReference type="InterPro" id="IPR052181">
    <property type="entry name" value="5hmC_binding"/>
</dbReference>
<comment type="caution">
    <text evidence="5">The sequence shown here is derived from an EMBL/GenBank/DDBJ whole genome shotgun (WGS) entry which is preliminary data.</text>
</comment>
<sequence>MPPKKKANTTSTPRASTRGNTVTSKRGKEYATTAAASRPTRAAAPPDLSFQDTAPERVSNKIVAPPTVAGRKRGAPGTRASAEPPKKRGRPAKETTTTAEPPKKRGRRAKETTTSAPARRGPGRPRKAASAKKTTSAPALAPTPKSAGTSKKRGRPAKAATSDEPPKKRGRPARVSEPAVPPEEEQPTPRKRGQAPFGGETTKIDTDDGAAADQLGDELEDTVQAPTKRGRGRPPKAKGKQVAKEENQSDARTAPPPSGRQYWLMKAEQDGHDEVLASGKVFNTKFTIDDLRSKTSPEPWDGVRNPTAAKNMREMKQGDLAFFYASGGKAPGIVGIMEIVREHELDATASDPDSYGYVADAKKRDKWCVVHVEFRKKLSKPVTRVQLVAAKEKGPLAKMQEFTAARLSVSKVSEDEWEYINSLIEGFEDEDEDFEQNGISSPPVNYLGEEINSTMPNTDSDLPLEEDDSLPTPLASSRPVSRSGRAGSAARLLAPPSRTSSRAGSVPRKLSGMGGRTKTPQPRAGSVQPPSTGGLMESVGEE</sequence>
<feature type="domain" description="EVE" evidence="4">
    <location>
        <begin position="261"/>
        <end position="422"/>
    </location>
</feature>
<dbReference type="CDD" id="cd21133">
    <property type="entry name" value="EVE"/>
    <property type="match status" value="1"/>
</dbReference>
<feature type="compositionally biased region" description="Basic residues" evidence="3">
    <location>
        <begin position="121"/>
        <end position="130"/>
    </location>
</feature>
<keyword evidence="6" id="KW-1185">Reference proteome</keyword>
<dbReference type="PANTHER" id="PTHR14087:SF7">
    <property type="entry name" value="THYMOCYTE NUCLEAR PROTEIN 1"/>
    <property type="match status" value="1"/>
</dbReference>
<evidence type="ECO:0000313" key="6">
    <source>
        <dbReference type="Proteomes" id="UP000825890"/>
    </source>
</evidence>
<evidence type="ECO:0000313" key="5">
    <source>
        <dbReference type="EMBL" id="GIZ39332.1"/>
    </source>
</evidence>
<reference evidence="5 6" key="1">
    <citation type="submission" date="2021-01" db="EMBL/GenBank/DDBJ databases">
        <title>Cercospora kikuchii MAFF 305040 whole genome shotgun sequence.</title>
        <authorList>
            <person name="Kashiwa T."/>
            <person name="Suzuki T."/>
        </authorList>
    </citation>
    <scope>NUCLEOTIDE SEQUENCE [LARGE SCALE GENOMIC DNA]</scope>
    <source>
        <strain evidence="5 6">MAFF 305040</strain>
    </source>
</reference>
<dbReference type="OrthoDB" id="41445at2759"/>
<dbReference type="GO" id="GO:0005634">
    <property type="term" value="C:nucleus"/>
    <property type="evidence" value="ECO:0007669"/>
    <property type="project" value="UniProtKB-SubCell"/>
</dbReference>
<dbReference type="SUPFAM" id="SSF88697">
    <property type="entry name" value="PUA domain-like"/>
    <property type="match status" value="1"/>
</dbReference>
<protein>
    <recommendedName>
        <fullName evidence="4">EVE domain-containing protein</fullName>
    </recommendedName>
</protein>
<organism evidence="5 6">
    <name type="scientific">Cercospora kikuchii</name>
    <dbReference type="NCBI Taxonomy" id="84275"/>
    <lineage>
        <taxon>Eukaryota</taxon>
        <taxon>Fungi</taxon>
        <taxon>Dikarya</taxon>
        <taxon>Ascomycota</taxon>
        <taxon>Pezizomycotina</taxon>
        <taxon>Dothideomycetes</taxon>
        <taxon>Dothideomycetidae</taxon>
        <taxon>Mycosphaerellales</taxon>
        <taxon>Mycosphaerellaceae</taxon>
        <taxon>Cercospora</taxon>
    </lineage>
</organism>
<feature type="compositionally biased region" description="Low complexity" evidence="3">
    <location>
        <begin position="31"/>
        <end position="46"/>
    </location>
</feature>
<accession>A0A9P3FD22</accession>
<gene>
    <name evidence="5" type="ORF">CKM354_000271900</name>
</gene>
<evidence type="ECO:0000256" key="1">
    <source>
        <dbReference type="ARBA" id="ARBA00004123"/>
    </source>
</evidence>
<evidence type="ECO:0000259" key="4">
    <source>
        <dbReference type="Pfam" id="PF01878"/>
    </source>
</evidence>
<dbReference type="InterPro" id="IPR017956">
    <property type="entry name" value="AT_hook_DNA-bd_motif"/>
</dbReference>
<keyword evidence="2" id="KW-0539">Nucleus</keyword>
<evidence type="ECO:0000256" key="3">
    <source>
        <dbReference type="SAM" id="MobiDB-lite"/>
    </source>
</evidence>
<feature type="compositionally biased region" description="Low complexity" evidence="3">
    <location>
        <begin position="131"/>
        <end position="147"/>
    </location>
</feature>
<dbReference type="PANTHER" id="PTHR14087">
    <property type="entry name" value="THYMOCYTE NUCLEAR PROTEIN 1"/>
    <property type="match status" value="1"/>
</dbReference>
<dbReference type="GeneID" id="68288294"/>
<dbReference type="RefSeq" id="XP_044653819.1">
    <property type="nucleotide sequence ID" value="XM_044797884.1"/>
</dbReference>
<comment type="subcellular location">
    <subcellularLocation>
        <location evidence="1">Nucleus</location>
    </subcellularLocation>
</comment>
<feature type="region of interest" description="Disordered" evidence="3">
    <location>
        <begin position="430"/>
        <end position="542"/>
    </location>
</feature>
<dbReference type="EMBL" id="BOLY01000002">
    <property type="protein sequence ID" value="GIZ39332.1"/>
    <property type="molecule type" value="Genomic_DNA"/>
</dbReference>
<dbReference type="Proteomes" id="UP000825890">
    <property type="component" value="Unassembled WGS sequence"/>
</dbReference>
<feature type="compositionally biased region" description="Polar residues" evidence="3">
    <location>
        <begin position="8"/>
        <end position="24"/>
    </location>
</feature>
<dbReference type="InterPro" id="IPR015947">
    <property type="entry name" value="PUA-like_sf"/>
</dbReference>
<evidence type="ECO:0000256" key="2">
    <source>
        <dbReference type="ARBA" id="ARBA00023242"/>
    </source>
</evidence>
<dbReference type="GO" id="GO:0003677">
    <property type="term" value="F:DNA binding"/>
    <property type="evidence" value="ECO:0007669"/>
    <property type="project" value="InterPro"/>
</dbReference>
<feature type="compositionally biased region" description="Basic residues" evidence="3">
    <location>
        <begin position="228"/>
        <end position="241"/>
    </location>
</feature>
<dbReference type="InterPro" id="IPR002740">
    <property type="entry name" value="EVE_domain"/>
</dbReference>
<name>A0A9P3FD22_9PEZI</name>
<dbReference type="SMART" id="SM00384">
    <property type="entry name" value="AT_hook"/>
    <property type="match status" value="6"/>
</dbReference>
<dbReference type="Gene3D" id="3.10.590.10">
    <property type="entry name" value="ph1033 like domains"/>
    <property type="match status" value="1"/>
</dbReference>
<dbReference type="AlphaFoldDB" id="A0A9P3FD22"/>
<feature type="compositionally biased region" description="Acidic residues" evidence="3">
    <location>
        <begin position="207"/>
        <end position="221"/>
    </location>
</feature>
<dbReference type="InterPro" id="IPR047197">
    <property type="entry name" value="THYN1-like_EVE"/>
</dbReference>
<proteinExistence type="predicted"/>
<dbReference type="Pfam" id="PF01878">
    <property type="entry name" value="EVE"/>
    <property type="match status" value="1"/>
</dbReference>
<feature type="region of interest" description="Disordered" evidence="3">
    <location>
        <begin position="1"/>
        <end position="260"/>
    </location>
</feature>
<dbReference type="PRINTS" id="PR00929">
    <property type="entry name" value="ATHOOK"/>
</dbReference>